<evidence type="ECO:0000313" key="4">
    <source>
        <dbReference type="EMBL" id="QQS98652.1"/>
    </source>
</evidence>
<dbReference type="InterPro" id="IPR036457">
    <property type="entry name" value="PPM-type-like_dom_sf"/>
</dbReference>
<dbReference type="InterPro" id="IPR001932">
    <property type="entry name" value="PPM-type_phosphatase-like_dom"/>
</dbReference>
<dbReference type="AlphaFoldDB" id="A0A974NJ30"/>
<evidence type="ECO:0000259" key="3">
    <source>
        <dbReference type="PROSITE" id="PS50110"/>
    </source>
</evidence>
<evidence type="ECO:0000256" key="2">
    <source>
        <dbReference type="PROSITE-ProRule" id="PRU00169"/>
    </source>
</evidence>
<name>A0A974NJ30_PERPY</name>
<protein>
    <submittedName>
        <fullName evidence="4">Fused response regulator/phosphatase</fullName>
    </submittedName>
</protein>
<dbReference type="InterPro" id="IPR011006">
    <property type="entry name" value="CheY-like_superfamily"/>
</dbReference>
<keyword evidence="1" id="KW-0378">Hydrolase</keyword>
<dbReference type="InterPro" id="IPR001789">
    <property type="entry name" value="Sig_transdc_resp-reg_receiver"/>
</dbReference>
<dbReference type="SUPFAM" id="SSF81606">
    <property type="entry name" value="PP2C-like"/>
    <property type="match status" value="1"/>
</dbReference>
<sequence length="379" mass="43280">MKILIVDDNQVNLFVIEKILKRAGYEDFTSLTSAQEMYDYLEIDGPNKESSVDIILLDIMMPDIDGITACRKLQSIPHLKDIPVIFVTALEDSNKVAEALDVGGIDYILKPINKVDLLARIRVGLRLKYEKDWHRMQEEKIRNELDLSMQVQSSLLSEPVAKDKLLIKASYLPANKLAGDMYYWHQIDKDRYAVILLDMMGHGITASLVCMFISSVLRDAIRTYTDPTVVITELNRWMNLLNKEDNEVHYYFTAIYMIIDTNEKTVEYVNAGHPPGFAMIDDEEIHPLSTGSCPVGFFPEMKIEKATLSYKDKIQLLLFTDGVMEAVEKDGIDGLEQLKAVISEKWLDCSDEEPINFVMPQELQKDQPDDMCVVFIQAH</sequence>
<keyword evidence="2" id="KW-0597">Phosphoprotein</keyword>
<proteinExistence type="predicted"/>
<dbReference type="Gene3D" id="3.40.50.2300">
    <property type="match status" value="1"/>
</dbReference>
<dbReference type="SMART" id="SM00448">
    <property type="entry name" value="REC"/>
    <property type="match status" value="1"/>
</dbReference>
<dbReference type="GO" id="GO:0016791">
    <property type="term" value="F:phosphatase activity"/>
    <property type="evidence" value="ECO:0007669"/>
    <property type="project" value="TreeGrafter"/>
</dbReference>
<gene>
    <name evidence="4" type="ORF">I6J18_13065</name>
</gene>
<accession>A0A974NJ30</accession>
<dbReference type="KEGG" id="ppsr:I6J18_13065"/>
<dbReference type="Pfam" id="PF00072">
    <property type="entry name" value="Response_reg"/>
    <property type="match status" value="1"/>
</dbReference>
<dbReference type="InterPro" id="IPR052016">
    <property type="entry name" value="Bact_Sigma-Reg"/>
</dbReference>
<dbReference type="Pfam" id="PF07228">
    <property type="entry name" value="SpoIIE"/>
    <property type="match status" value="1"/>
</dbReference>
<dbReference type="EMBL" id="CP068053">
    <property type="protein sequence ID" value="QQS98652.1"/>
    <property type="molecule type" value="Genomic_DNA"/>
</dbReference>
<dbReference type="PANTHER" id="PTHR43156">
    <property type="entry name" value="STAGE II SPORULATION PROTEIN E-RELATED"/>
    <property type="match status" value="1"/>
</dbReference>
<feature type="domain" description="Response regulatory" evidence="3">
    <location>
        <begin position="2"/>
        <end position="125"/>
    </location>
</feature>
<dbReference type="Gene3D" id="3.60.40.10">
    <property type="entry name" value="PPM-type phosphatase domain"/>
    <property type="match status" value="1"/>
</dbReference>
<dbReference type="Proteomes" id="UP000595254">
    <property type="component" value="Chromosome"/>
</dbReference>
<feature type="modified residue" description="4-aspartylphosphate" evidence="2">
    <location>
        <position position="58"/>
    </location>
</feature>
<dbReference type="SUPFAM" id="SSF52172">
    <property type="entry name" value="CheY-like"/>
    <property type="match status" value="1"/>
</dbReference>
<dbReference type="PROSITE" id="PS50110">
    <property type="entry name" value="RESPONSE_REGULATORY"/>
    <property type="match status" value="1"/>
</dbReference>
<evidence type="ECO:0000256" key="1">
    <source>
        <dbReference type="ARBA" id="ARBA00022801"/>
    </source>
</evidence>
<organism evidence="4 5">
    <name type="scientific">Peribacillus psychrosaccharolyticus</name>
    <name type="common">Bacillus psychrosaccharolyticus</name>
    <dbReference type="NCBI Taxonomy" id="1407"/>
    <lineage>
        <taxon>Bacteria</taxon>
        <taxon>Bacillati</taxon>
        <taxon>Bacillota</taxon>
        <taxon>Bacilli</taxon>
        <taxon>Bacillales</taxon>
        <taxon>Bacillaceae</taxon>
        <taxon>Peribacillus</taxon>
    </lineage>
</organism>
<dbReference type="GO" id="GO:0000160">
    <property type="term" value="P:phosphorelay signal transduction system"/>
    <property type="evidence" value="ECO:0007669"/>
    <property type="project" value="InterPro"/>
</dbReference>
<evidence type="ECO:0000313" key="5">
    <source>
        <dbReference type="Proteomes" id="UP000595254"/>
    </source>
</evidence>
<keyword evidence="5" id="KW-1185">Reference proteome</keyword>
<dbReference type="RefSeq" id="WP_040373514.1">
    <property type="nucleotide sequence ID" value="NZ_CP068053.1"/>
</dbReference>
<dbReference type="SMART" id="SM00331">
    <property type="entry name" value="PP2C_SIG"/>
    <property type="match status" value="1"/>
</dbReference>
<dbReference type="PANTHER" id="PTHR43156:SF14">
    <property type="entry name" value="PHOSPHOSERINE PHOSPHATASE RSBP"/>
    <property type="match status" value="1"/>
</dbReference>
<reference evidence="4 5" key="1">
    <citation type="submission" date="2021-01" db="EMBL/GenBank/DDBJ databases">
        <title>FDA dAtabase for Regulatory Grade micrObial Sequences (FDA-ARGOS): Supporting development and validation of Infectious Disease Dx tests.</title>
        <authorList>
            <person name="Nelson B."/>
            <person name="Plummer A."/>
            <person name="Tallon L."/>
            <person name="Sadzewicz L."/>
            <person name="Zhao X."/>
            <person name="Boylan J."/>
            <person name="Ott S."/>
            <person name="Bowen H."/>
            <person name="Vavikolanu K."/>
            <person name="Mehta A."/>
            <person name="Aluvathingal J."/>
            <person name="Nadendla S."/>
            <person name="Myers T."/>
            <person name="Yan Y."/>
            <person name="Sichtig H."/>
        </authorList>
    </citation>
    <scope>NUCLEOTIDE SEQUENCE [LARGE SCALE GENOMIC DNA]</scope>
    <source>
        <strain evidence="4 5">FDAARGOS_1161</strain>
    </source>
</reference>